<accession>X0WIW0</accession>
<dbReference type="InterPro" id="IPR036397">
    <property type="entry name" value="RNaseH_sf"/>
</dbReference>
<dbReference type="Pfam" id="PF07592">
    <property type="entry name" value="DDE_Tnp_ISAZ013"/>
    <property type="match status" value="1"/>
</dbReference>
<dbReference type="EMBL" id="BARS01024876">
    <property type="protein sequence ID" value="GAG12631.1"/>
    <property type="molecule type" value="Genomic_DNA"/>
</dbReference>
<feature type="non-terminal residue" evidence="1">
    <location>
        <position position="1"/>
    </location>
</feature>
<proteinExistence type="predicted"/>
<dbReference type="InterPro" id="IPR011518">
    <property type="entry name" value="Transposase_36"/>
</dbReference>
<dbReference type="AlphaFoldDB" id="X0WIW0"/>
<protein>
    <submittedName>
        <fullName evidence="1">Uncharacterized protein</fullName>
    </submittedName>
</protein>
<gene>
    <name evidence="1" type="ORF">S01H1_39425</name>
</gene>
<organism evidence="1">
    <name type="scientific">marine sediment metagenome</name>
    <dbReference type="NCBI Taxonomy" id="412755"/>
    <lineage>
        <taxon>unclassified sequences</taxon>
        <taxon>metagenomes</taxon>
        <taxon>ecological metagenomes</taxon>
    </lineage>
</organism>
<sequence length="148" mass="17359">LYAWWEHQSPEERDGLALLQIKADNGPESSGRRTQFLKRMLEFADHIGKPIQILYYPPYHSKYNPVERCWGILEKHWNGAKLVDVQTMLEWAKSMTWKGVRPVVELSRKVYEKGISLSKKAMQAVEARLERNPKLPQWDILIRPDCTV</sequence>
<dbReference type="Gene3D" id="3.30.420.10">
    <property type="entry name" value="Ribonuclease H-like superfamily/Ribonuclease H"/>
    <property type="match status" value="1"/>
</dbReference>
<reference evidence="1" key="1">
    <citation type="journal article" date="2014" name="Front. Microbiol.">
        <title>High frequency of phylogenetically diverse reductive dehalogenase-homologous genes in deep subseafloor sedimentary metagenomes.</title>
        <authorList>
            <person name="Kawai M."/>
            <person name="Futagami T."/>
            <person name="Toyoda A."/>
            <person name="Takaki Y."/>
            <person name="Nishi S."/>
            <person name="Hori S."/>
            <person name="Arai W."/>
            <person name="Tsubouchi T."/>
            <person name="Morono Y."/>
            <person name="Uchiyama I."/>
            <person name="Ito T."/>
            <person name="Fujiyama A."/>
            <person name="Inagaki F."/>
            <person name="Takami H."/>
        </authorList>
    </citation>
    <scope>NUCLEOTIDE SEQUENCE</scope>
    <source>
        <strain evidence="1">Expedition CK06-06</strain>
    </source>
</reference>
<evidence type="ECO:0000313" key="1">
    <source>
        <dbReference type="EMBL" id="GAG12631.1"/>
    </source>
</evidence>
<dbReference type="GO" id="GO:0003676">
    <property type="term" value="F:nucleic acid binding"/>
    <property type="evidence" value="ECO:0007669"/>
    <property type="project" value="InterPro"/>
</dbReference>
<name>X0WIW0_9ZZZZ</name>
<comment type="caution">
    <text evidence="1">The sequence shown here is derived from an EMBL/GenBank/DDBJ whole genome shotgun (WGS) entry which is preliminary data.</text>
</comment>